<proteinExistence type="predicted"/>
<organism evidence="6 7">
    <name type="scientific">Leptospira neocaledonica</name>
    <dbReference type="NCBI Taxonomy" id="2023192"/>
    <lineage>
        <taxon>Bacteria</taxon>
        <taxon>Pseudomonadati</taxon>
        <taxon>Spirochaetota</taxon>
        <taxon>Spirochaetia</taxon>
        <taxon>Leptospirales</taxon>
        <taxon>Leptospiraceae</taxon>
        <taxon>Leptospira</taxon>
    </lineage>
</organism>
<accession>A0A2N0A158</accession>
<dbReference type="AlphaFoldDB" id="A0A2N0A158"/>
<dbReference type="PIRSF" id="PIRSF005261">
    <property type="entry name" value="Heat_shock_Hsp33"/>
    <property type="match status" value="1"/>
</dbReference>
<keyword evidence="7" id="KW-1185">Reference proteome</keyword>
<sequence>MENNDIYHYGILPDVHFRFSSAEISYAVNAASNLHGFDDAGTELLARTMLSAFFLADLVKEDTKVSVQIRFYDDSEIHSVLAYSTRNGRLKATLRHRPEEDIESGQISEENLGILKVFRWKDGECIYQSIVPFRNQSLETNIENYLRDSEQVPSFLVAYVKLDGLHWRIKGLFLQALPEAKSEHIDAVRELAGKLEEEKSKVYEGTTVSQALEILQSSWNTKFEILETGRPEYRCDCSEEKIKELIQNLGKEEAMDIAEEQGQIEVTCEFCNSIYRFPKAQVLELF</sequence>
<dbReference type="EMBL" id="NPEA01000003">
    <property type="protein sequence ID" value="PJZ78052.1"/>
    <property type="molecule type" value="Genomic_DNA"/>
</dbReference>
<dbReference type="InterPro" id="IPR016154">
    <property type="entry name" value="Heat_shock_Hsp33_C"/>
</dbReference>
<evidence type="ECO:0000256" key="3">
    <source>
        <dbReference type="ARBA" id="ARBA00023157"/>
    </source>
</evidence>
<name>A0A2N0A158_9LEPT</name>
<evidence type="ECO:0000313" key="7">
    <source>
        <dbReference type="Proteomes" id="UP000231843"/>
    </source>
</evidence>
<dbReference type="InterPro" id="IPR000397">
    <property type="entry name" value="Heat_shock_Hsp33"/>
</dbReference>
<dbReference type="GO" id="GO:0044183">
    <property type="term" value="F:protein folding chaperone"/>
    <property type="evidence" value="ECO:0007669"/>
    <property type="project" value="TreeGrafter"/>
</dbReference>
<evidence type="ECO:0000256" key="4">
    <source>
        <dbReference type="ARBA" id="ARBA00023186"/>
    </source>
</evidence>
<keyword evidence="1" id="KW-0963">Cytoplasm</keyword>
<dbReference type="GO" id="GO:0042026">
    <property type="term" value="P:protein refolding"/>
    <property type="evidence" value="ECO:0007669"/>
    <property type="project" value="TreeGrafter"/>
</dbReference>
<dbReference type="RefSeq" id="WP_100767762.1">
    <property type="nucleotide sequence ID" value="NZ_NPEA01000003.1"/>
</dbReference>
<keyword evidence="3" id="KW-1015">Disulfide bond</keyword>
<keyword evidence="5" id="KW-0676">Redox-active center</keyword>
<dbReference type="OrthoDB" id="9776534at2"/>
<dbReference type="CDD" id="cd00498">
    <property type="entry name" value="Hsp33"/>
    <property type="match status" value="1"/>
</dbReference>
<evidence type="ECO:0000256" key="2">
    <source>
        <dbReference type="ARBA" id="ARBA00022833"/>
    </source>
</evidence>
<dbReference type="SUPFAM" id="SSF118352">
    <property type="entry name" value="HSP33 redox switch-like"/>
    <property type="match status" value="1"/>
</dbReference>
<keyword evidence="2" id="KW-0862">Zinc</keyword>
<protein>
    <submittedName>
        <fullName evidence="6">Molecular chaperone Hsp33</fullName>
    </submittedName>
</protein>
<evidence type="ECO:0000313" key="6">
    <source>
        <dbReference type="EMBL" id="PJZ78052.1"/>
    </source>
</evidence>
<comment type="caution">
    <text evidence="6">The sequence shown here is derived from an EMBL/GenBank/DDBJ whole genome shotgun (WGS) entry which is preliminary data.</text>
</comment>
<dbReference type="Proteomes" id="UP000231843">
    <property type="component" value="Unassembled WGS sequence"/>
</dbReference>
<dbReference type="InterPro" id="IPR016153">
    <property type="entry name" value="Heat_shock_Hsp33_N"/>
</dbReference>
<keyword evidence="4" id="KW-0143">Chaperone</keyword>
<gene>
    <name evidence="6" type="ORF">CH365_06435</name>
</gene>
<dbReference type="Gene3D" id="3.55.30.10">
    <property type="entry name" value="Hsp33 domain"/>
    <property type="match status" value="1"/>
</dbReference>
<evidence type="ECO:0000256" key="1">
    <source>
        <dbReference type="ARBA" id="ARBA00022490"/>
    </source>
</evidence>
<evidence type="ECO:0000256" key="5">
    <source>
        <dbReference type="ARBA" id="ARBA00023284"/>
    </source>
</evidence>
<reference evidence="6 7" key="1">
    <citation type="submission" date="2017-07" db="EMBL/GenBank/DDBJ databases">
        <title>Leptospira spp. isolated from tropical soils.</title>
        <authorList>
            <person name="Thibeaux R."/>
            <person name="Iraola G."/>
            <person name="Ferres I."/>
            <person name="Bierque E."/>
            <person name="Girault D."/>
            <person name="Soupe-Gilbert M.-E."/>
            <person name="Picardeau M."/>
            <person name="Goarant C."/>
        </authorList>
    </citation>
    <scope>NUCLEOTIDE SEQUENCE [LARGE SCALE GENOMIC DNA]</scope>
    <source>
        <strain evidence="6 7">ES4-C-A1</strain>
    </source>
</reference>
<dbReference type="GO" id="GO:0005737">
    <property type="term" value="C:cytoplasm"/>
    <property type="evidence" value="ECO:0007669"/>
    <property type="project" value="InterPro"/>
</dbReference>
<dbReference type="PANTHER" id="PTHR30111">
    <property type="entry name" value="33 KDA CHAPERONIN"/>
    <property type="match status" value="1"/>
</dbReference>
<dbReference type="Gene3D" id="3.90.1280.10">
    <property type="entry name" value="HSP33 redox switch-like"/>
    <property type="match status" value="1"/>
</dbReference>
<dbReference type="PANTHER" id="PTHR30111:SF1">
    <property type="entry name" value="33 KDA CHAPERONIN"/>
    <property type="match status" value="1"/>
</dbReference>
<dbReference type="SUPFAM" id="SSF64397">
    <property type="entry name" value="Hsp33 domain"/>
    <property type="match status" value="1"/>
</dbReference>
<dbReference type="GO" id="GO:0051082">
    <property type="term" value="F:unfolded protein binding"/>
    <property type="evidence" value="ECO:0007669"/>
    <property type="project" value="InterPro"/>
</dbReference>
<dbReference type="Pfam" id="PF01430">
    <property type="entry name" value="HSP33"/>
    <property type="match status" value="1"/>
</dbReference>